<dbReference type="GO" id="GO:0005576">
    <property type="term" value="C:extracellular region"/>
    <property type="evidence" value="ECO:0007669"/>
    <property type="project" value="UniProtKB-SubCell"/>
</dbReference>
<dbReference type="PANTHER" id="PTHR22923:SF102">
    <property type="entry name" value="CEREBELLIN 13-RELATED"/>
    <property type="match status" value="1"/>
</dbReference>
<keyword evidence="4" id="KW-0175">Coiled coil</keyword>
<protein>
    <recommendedName>
        <fullName evidence="6">C1q domain-containing protein</fullName>
    </recommendedName>
</protein>
<reference evidence="7" key="3">
    <citation type="submission" date="2025-09" db="UniProtKB">
        <authorList>
            <consortium name="Ensembl"/>
        </authorList>
    </citation>
    <scope>IDENTIFICATION</scope>
</reference>
<dbReference type="AlphaFoldDB" id="A0A3P8RQ17"/>
<evidence type="ECO:0000256" key="5">
    <source>
        <dbReference type="SAM" id="SignalP"/>
    </source>
</evidence>
<dbReference type="InterPro" id="IPR008983">
    <property type="entry name" value="Tumour_necrosis_fac-like_dom"/>
</dbReference>
<comment type="subcellular location">
    <subcellularLocation>
        <location evidence="1">Secreted</location>
    </subcellularLocation>
</comment>
<evidence type="ECO:0000256" key="1">
    <source>
        <dbReference type="ARBA" id="ARBA00004613"/>
    </source>
</evidence>
<dbReference type="OMA" id="VQMESQM"/>
<dbReference type="SUPFAM" id="SSF49842">
    <property type="entry name" value="TNF-like"/>
    <property type="match status" value="1"/>
</dbReference>
<dbReference type="InterPro" id="IPR050822">
    <property type="entry name" value="Cerebellin_Synaptic_Org"/>
</dbReference>
<feature type="coiled-coil region" evidence="4">
    <location>
        <begin position="52"/>
        <end position="140"/>
    </location>
</feature>
<feature type="chain" id="PRO_5018119652" description="C1q domain-containing protein" evidence="5">
    <location>
        <begin position="17"/>
        <end position="251"/>
    </location>
</feature>
<evidence type="ECO:0000256" key="4">
    <source>
        <dbReference type="SAM" id="Coils"/>
    </source>
</evidence>
<dbReference type="Proteomes" id="UP000265080">
    <property type="component" value="Chromosome 18"/>
</dbReference>
<dbReference type="Gene3D" id="2.60.120.40">
    <property type="match status" value="1"/>
</dbReference>
<feature type="signal peptide" evidence="5">
    <location>
        <begin position="1"/>
        <end position="16"/>
    </location>
</feature>
<evidence type="ECO:0000313" key="7">
    <source>
        <dbReference type="Ensembl" id="ENSAPEP00000002202.1"/>
    </source>
</evidence>
<dbReference type="GeneTree" id="ENSGT01060000248993"/>
<dbReference type="PROSITE" id="PS50871">
    <property type="entry name" value="C1Q"/>
    <property type="match status" value="1"/>
</dbReference>
<reference evidence="7" key="2">
    <citation type="submission" date="2025-08" db="UniProtKB">
        <authorList>
            <consortium name="Ensembl"/>
        </authorList>
    </citation>
    <scope>IDENTIFICATION</scope>
</reference>
<evidence type="ECO:0000313" key="8">
    <source>
        <dbReference type="Proteomes" id="UP000265080"/>
    </source>
</evidence>
<dbReference type="Ensembl" id="ENSAPET00000002253.1">
    <property type="protein sequence ID" value="ENSAPEP00000002202.1"/>
    <property type="gene ID" value="ENSAPEG00000001606.1"/>
</dbReference>
<proteinExistence type="predicted"/>
<dbReference type="Pfam" id="PF00386">
    <property type="entry name" value="C1q"/>
    <property type="match status" value="1"/>
</dbReference>
<dbReference type="InterPro" id="IPR001073">
    <property type="entry name" value="C1q_dom"/>
</dbReference>
<keyword evidence="8" id="KW-1185">Reference proteome</keyword>
<accession>A0A3P8RQ17</accession>
<dbReference type="SMART" id="SM00110">
    <property type="entry name" value="C1Q"/>
    <property type="match status" value="1"/>
</dbReference>
<dbReference type="PANTHER" id="PTHR22923">
    <property type="entry name" value="CEREBELLIN-RELATED"/>
    <property type="match status" value="1"/>
</dbReference>
<reference evidence="7 8" key="1">
    <citation type="submission" date="2018-03" db="EMBL/GenBank/DDBJ databases">
        <title>Finding Nemo's genes: A chromosome-scale reference assembly of the genome of the orange clownfish Amphiprion percula.</title>
        <authorList>
            <person name="Lehmann R."/>
        </authorList>
    </citation>
    <scope>NUCLEOTIDE SEQUENCE</scope>
</reference>
<evidence type="ECO:0000259" key="6">
    <source>
        <dbReference type="PROSITE" id="PS50871"/>
    </source>
</evidence>
<organism evidence="7 8">
    <name type="scientific">Amphiprion percula</name>
    <name type="common">Orange clownfish</name>
    <name type="synonym">Lutjanus percula</name>
    <dbReference type="NCBI Taxonomy" id="161767"/>
    <lineage>
        <taxon>Eukaryota</taxon>
        <taxon>Metazoa</taxon>
        <taxon>Chordata</taxon>
        <taxon>Craniata</taxon>
        <taxon>Vertebrata</taxon>
        <taxon>Euteleostomi</taxon>
        <taxon>Actinopterygii</taxon>
        <taxon>Neopterygii</taxon>
        <taxon>Teleostei</taxon>
        <taxon>Neoteleostei</taxon>
        <taxon>Acanthomorphata</taxon>
        <taxon>Ovalentaria</taxon>
        <taxon>Pomacentridae</taxon>
        <taxon>Amphiprion</taxon>
    </lineage>
</organism>
<feature type="domain" description="C1q" evidence="6">
    <location>
        <begin position="139"/>
        <end position="251"/>
    </location>
</feature>
<keyword evidence="3 5" id="KW-0732">Signal</keyword>
<keyword evidence="2" id="KW-0964">Secreted</keyword>
<evidence type="ECO:0000256" key="2">
    <source>
        <dbReference type="ARBA" id="ARBA00022525"/>
    </source>
</evidence>
<evidence type="ECO:0000256" key="3">
    <source>
        <dbReference type="ARBA" id="ARBA00022729"/>
    </source>
</evidence>
<sequence>MRFLLVLFFCSVQVQSESTVPPKLPVLWDELRGLRDLVLSLRTEEVGRRQAMRSVESRLRDGELEADEQRRNLEELKEELEEMRRKEEDQRKMEDQRRLNSAEHQIHQLQTETTDQTSKLLNLQRKLNTTESQQDEVNTDDLKVAFSAGLTDSGSVGPFDEERTLIFSKTMTNIGQAYNQTAGVFMAPVRGVYFFSFTAADYLKGYMGLYLYWNDQPIMRATGPLSLPASYRLYDDNRNFSLFSGFLLFQL</sequence>
<name>A0A3P8RQ17_AMPPE</name>